<name>A0ACB8XH36_ARCLA</name>
<dbReference type="Proteomes" id="UP001055879">
    <property type="component" value="Linkage Group LG17"/>
</dbReference>
<evidence type="ECO:0000313" key="1">
    <source>
        <dbReference type="EMBL" id="KAI3666897.1"/>
    </source>
</evidence>
<protein>
    <submittedName>
        <fullName evidence="1">Uncharacterized protein</fullName>
    </submittedName>
</protein>
<comment type="caution">
    <text evidence="1">The sequence shown here is derived from an EMBL/GenBank/DDBJ whole genome shotgun (WGS) entry which is preliminary data.</text>
</comment>
<evidence type="ECO:0000313" key="2">
    <source>
        <dbReference type="Proteomes" id="UP001055879"/>
    </source>
</evidence>
<reference evidence="1 2" key="2">
    <citation type="journal article" date="2022" name="Mol. Ecol. Resour.">
        <title>The genomes of chicory, endive, great burdock and yacon provide insights into Asteraceae paleo-polyploidization history and plant inulin production.</title>
        <authorList>
            <person name="Fan W."/>
            <person name="Wang S."/>
            <person name="Wang H."/>
            <person name="Wang A."/>
            <person name="Jiang F."/>
            <person name="Liu H."/>
            <person name="Zhao H."/>
            <person name="Xu D."/>
            <person name="Zhang Y."/>
        </authorList>
    </citation>
    <scope>NUCLEOTIDE SEQUENCE [LARGE SCALE GENOMIC DNA]</scope>
    <source>
        <strain evidence="2">cv. Niubang</strain>
    </source>
</reference>
<keyword evidence="2" id="KW-1185">Reference proteome</keyword>
<organism evidence="1 2">
    <name type="scientific">Arctium lappa</name>
    <name type="common">Greater burdock</name>
    <name type="synonym">Lappa major</name>
    <dbReference type="NCBI Taxonomy" id="4217"/>
    <lineage>
        <taxon>Eukaryota</taxon>
        <taxon>Viridiplantae</taxon>
        <taxon>Streptophyta</taxon>
        <taxon>Embryophyta</taxon>
        <taxon>Tracheophyta</taxon>
        <taxon>Spermatophyta</taxon>
        <taxon>Magnoliopsida</taxon>
        <taxon>eudicotyledons</taxon>
        <taxon>Gunneridae</taxon>
        <taxon>Pentapetalae</taxon>
        <taxon>asterids</taxon>
        <taxon>campanulids</taxon>
        <taxon>Asterales</taxon>
        <taxon>Asteraceae</taxon>
        <taxon>Carduoideae</taxon>
        <taxon>Cardueae</taxon>
        <taxon>Arctiinae</taxon>
        <taxon>Arctium</taxon>
    </lineage>
</organism>
<accession>A0ACB8XH36</accession>
<reference evidence="2" key="1">
    <citation type="journal article" date="2022" name="Mol. Ecol. Resour.">
        <title>The genomes of chicory, endive, great burdock and yacon provide insights into Asteraceae palaeo-polyploidization history and plant inulin production.</title>
        <authorList>
            <person name="Fan W."/>
            <person name="Wang S."/>
            <person name="Wang H."/>
            <person name="Wang A."/>
            <person name="Jiang F."/>
            <person name="Liu H."/>
            <person name="Zhao H."/>
            <person name="Xu D."/>
            <person name="Zhang Y."/>
        </authorList>
    </citation>
    <scope>NUCLEOTIDE SEQUENCE [LARGE SCALE GENOMIC DNA]</scope>
    <source>
        <strain evidence="2">cv. Niubang</strain>
    </source>
</reference>
<dbReference type="EMBL" id="CM042063">
    <property type="protein sequence ID" value="KAI3666897.1"/>
    <property type="molecule type" value="Genomic_DNA"/>
</dbReference>
<proteinExistence type="predicted"/>
<gene>
    <name evidence="1" type="ORF">L6452_41937</name>
</gene>
<sequence>MGLFFSWLVVRKVLGSSGPSRLADFEFTLIEFGLKYQMPLLGQKDHQTSLVAEIYGHCSYGSSVAS</sequence>